<comment type="caution">
    <text evidence="2">The sequence shown here is derived from an EMBL/GenBank/DDBJ whole genome shotgun (WGS) entry which is preliminary data.</text>
</comment>
<dbReference type="EMBL" id="JWZT01005339">
    <property type="protein sequence ID" value="KII61457.1"/>
    <property type="molecule type" value="Genomic_DNA"/>
</dbReference>
<keyword evidence="1" id="KW-0472">Membrane</keyword>
<feature type="transmembrane region" description="Helical" evidence="1">
    <location>
        <begin position="90"/>
        <end position="113"/>
    </location>
</feature>
<reference evidence="2 3" key="1">
    <citation type="journal article" date="2014" name="Genome Biol. Evol.">
        <title>The genome of the myxosporean Thelohanellus kitauei shows adaptations to nutrient acquisition within its fish host.</title>
        <authorList>
            <person name="Yang Y."/>
            <person name="Xiong J."/>
            <person name="Zhou Z."/>
            <person name="Huo F."/>
            <person name="Miao W."/>
            <person name="Ran C."/>
            <person name="Liu Y."/>
            <person name="Zhang J."/>
            <person name="Feng J."/>
            <person name="Wang M."/>
            <person name="Wang M."/>
            <person name="Wang L."/>
            <person name="Yao B."/>
        </authorList>
    </citation>
    <scope>NUCLEOTIDE SEQUENCE [LARGE SCALE GENOMIC DNA]</scope>
    <source>
        <strain evidence="2">Wuqing</strain>
    </source>
</reference>
<evidence type="ECO:0000313" key="2">
    <source>
        <dbReference type="EMBL" id="KII61457.1"/>
    </source>
</evidence>
<sequence>MYTSHANAKAGFVSKKYVFLVRRRCRNKVIMYLYRTPMLSGVFRPRERNLLLKLLQKDPIAFEIILRYTFTPNLAKSFVFKDFKVMEQLWSIWSIIKSLCSSVSFCLTAVFFLHGRPSGSFAFTTLYT</sequence>
<gene>
    <name evidence="2" type="ORF">RF11_12872</name>
</gene>
<proteinExistence type="predicted"/>
<protein>
    <submittedName>
        <fullName evidence="2">Uncharacterized protein</fullName>
    </submittedName>
</protein>
<evidence type="ECO:0000313" key="3">
    <source>
        <dbReference type="Proteomes" id="UP000031668"/>
    </source>
</evidence>
<keyword evidence="1" id="KW-0812">Transmembrane</keyword>
<organism evidence="2 3">
    <name type="scientific">Thelohanellus kitauei</name>
    <name type="common">Myxosporean</name>
    <dbReference type="NCBI Taxonomy" id="669202"/>
    <lineage>
        <taxon>Eukaryota</taxon>
        <taxon>Metazoa</taxon>
        <taxon>Cnidaria</taxon>
        <taxon>Myxozoa</taxon>
        <taxon>Myxosporea</taxon>
        <taxon>Bivalvulida</taxon>
        <taxon>Platysporina</taxon>
        <taxon>Myxobolidae</taxon>
        <taxon>Thelohanellus</taxon>
    </lineage>
</organism>
<dbReference type="Proteomes" id="UP000031668">
    <property type="component" value="Unassembled WGS sequence"/>
</dbReference>
<accession>A0A0C2IX38</accession>
<name>A0A0C2IX38_THEKT</name>
<evidence type="ECO:0000256" key="1">
    <source>
        <dbReference type="SAM" id="Phobius"/>
    </source>
</evidence>
<keyword evidence="3" id="KW-1185">Reference proteome</keyword>
<dbReference type="AlphaFoldDB" id="A0A0C2IX38"/>
<keyword evidence="1" id="KW-1133">Transmembrane helix</keyword>